<feature type="signal peptide" evidence="1">
    <location>
        <begin position="1"/>
        <end position="22"/>
    </location>
</feature>
<dbReference type="PANTHER" id="PTHR11412">
    <property type="entry name" value="MACROGLOBULIN / COMPLEMENT"/>
    <property type="match status" value="1"/>
</dbReference>
<proteinExistence type="evidence at transcript level"/>
<dbReference type="Gene3D" id="2.60.40.1930">
    <property type="match status" value="1"/>
</dbReference>
<organism evidence="2">
    <name type="scientific">Hottentotta judaicus</name>
    <name type="common">Black scorpion</name>
    <name type="synonym">Buthotus judaicus</name>
    <dbReference type="NCBI Taxonomy" id="6863"/>
    <lineage>
        <taxon>Eukaryota</taxon>
        <taxon>Metazoa</taxon>
        <taxon>Ecdysozoa</taxon>
        <taxon>Arthropoda</taxon>
        <taxon>Chelicerata</taxon>
        <taxon>Arachnida</taxon>
        <taxon>Scorpiones</taxon>
        <taxon>Buthida</taxon>
        <taxon>Buthoidea</taxon>
        <taxon>Buthidae</taxon>
        <taxon>Hottentotta</taxon>
    </lineage>
</organism>
<dbReference type="EMBL" id="HQ288152">
    <property type="protein sequence ID" value="ADY39574.1"/>
    <property type="molecule type" value="mRNA"/>
</dbReference>
<dbReference type="AlphaFoldDB" id="F1CJ43"/>
<dbReference type="InterPro" id="IPR050473">
    <property type="entry name" value="A2M/Complement_sys"/>
</dbReference>
<keyword evidence="1" id="KW-0732">Signal</keyword>
<evidence type="ECO:0000313" key="2">
    <source>
        <dbReference type="EMBL" id="ADY39574.1"/>
    </source>
</evidence>
<name>F1CJ43_HOTJU</name>
<sequence>MVGFRSSLFTLLIIVQLTHIHCKKSFILVAPKEFDVGSNETLHVTLLDVNTPGTVSIRLLNGTGSILSETNENFDKEGSKKVDLEVPSDIDDDPQRNFRLQVVGNFGDYEFDKNETITLRNRKELLFVNTDKPFYKAGQTVRFRVLIVNSDLKPLKETPVGSVWITNRNRVRMAQWINS</sequence>
<dbReference type="PANTHER" id="PTHR11412:SF171">
    <property type="entry name" value="PREGNANCY ZONE PROTEIN-LIKE PROTEIN"/>
    <property type="match status" value="1"/>
</dbReference>
<feature type="chain" id="PRO_5003266542" evidence="1">
    <location>
        <begin position="23"/>
        <end position="179"/>
    </location>
</feature>
<accession>F1CJ43</accession>
<protein>
    <submittedName>
        <fullName evidence="2">Putative alpha-2-macroglobulin</fullName>
    </submittedName>
</protein>
<evidence type="ECO:0000256" key="1">
    <source>
        <dbReference type="SAM" id="SignalP"/>
    </source>
</evidence>
<reference evidence="2" key="1">
    <citation type="journal article" date="2011" name="Toxicon">
        <title>The tale of a resting gland: transcriptome of a replete venom gland from the scorpion Hottentotta judaicus.</title>
        <authorList>
            <person name="Morgenstern D."/>
            <person name="Rohde B.H."/>
            <person name="King G.F."/>
            <person name="Tal T."/>
            <person name="Sher D."/>
            <person name="Zlotkin E."/>
        </authorList>
    </citation>
    <scope>NUCLEOTIDE SEQUENCE</scope>
    <source>
        <tissue evidence="2">Telson</tissue>
    </source>
</reference>
<feature type="non-terminal residue" evidence="2">
    <location>
        <position position="179"/>
    </location>
</feature>